<dbReference type="Gene3D" id="3.40.50.300">
    <property type="entry name" value="P-loop containing nucleotide triphosphate hydrolases"/>
    <property type="match status" value="2"/>
</dbReference>
<dbReference type="SMART" id="SM00490">
    <property type="entry name" value="HELICc"/>
    <property type="match status" value="1"/>
</dbReference>
<dbReference type="GO" id="GO:0005737">
    <property type="term" value="C:cytoplasm"/>
    <property type="evidence" value="ECO:0007669"/>
    <property type="project" value="UniProtKB-SubCell"/>
</dbReference>
<keyword evidence="3 13" id="KW-0547">Nucleotide-binding</keyword>
<evidence type="ECO:0000256" key="7">
    <source>
        <dbReference type="ARBA" id="ARBA00022840"/>
    </source>
</evidence>
<dbReference type="PROSITE" id="PS51194">
    <property type="entry name" value="HELICASE_CTER"/>
    <property type="match status" value="1"/>
</dbReference>
<dbReference type="GO" id="GO:0003678">
    <property type="term" value="F:DNA helicase activity"/>
    <property type="evidence" value="ECO:0007669"/>
    <property type="project" value="TreeGrafter"/>
</dbReference>
<name>A0A6L5JWH2_RHOTE</name>
<protein>
    <recommendedName>
        <fullName evidence="12 13">Transcription-repair-coupling factor</fullName>
        <shortName evidence="13">TRCF</shortName>
        <ecNumber evidence="13">3.6.4.-</ecNumber>
    </recommendedName>
</protein>
<dbReference type="SMART" id="SM01058">
    <property type="entry name" value="CarD_TRCF"/>
    <property type="match status" value="1"/>
</dbReference>
<dbReference type="InterPro" id="IPR011545">
    <property type="entry name" value="DEAD/DEAH_box_helicase_dom"/>
</dbReference>
<feature type="domain" description="Helicase C-terminal" evidence="15">
    <location>
        <begin position="835"/>
        <end position="989"/>
    </location>
</feature>
<dbReference type="Pfam" id="PF17757">
    <property type="entry name" value="UvrB_inter"/>
    <property type="match status" value="1"/>
</dbReference>
<dbReference type="InterPro" id="IPR036101">
    <property type="entry name" value="CarD-like/TRCF_RID_sf"/>
</dbReference>
<keyword evidence="6" id="KW-0347">Helicase</keyword>
<evidence type="ECO:0000256" key="10">
    <source>
        <dbReference type="ARBA" id="ARBA00061104"/>
    </source>
</evidence>
<evidence type="ECO:0000256" key="4">
    <source>
        <dbReference type="ARBA" id="ARBA00022763"/>
    </source>
</evidence>
<dbReference type="HAMAP" id="MF_00969">
    <property type="entry name" value="TRCF"/>
    <property type="match status" value="1"/>
</dbReference>
<dbReference type="Gene3D" id="3.40.50.11180">
    <property type="match status" value="1"/>
</dbReference>
<dbReference type="PROSITE" id="PS51192">
    <property type="entry name" value="HELICASE_ATP_BIND_1"/>
    <property type="match status" value="1"/>
</dbReference>
<dbReference type="EMBL" id="WIXJ01000002">
    <property type="protein sequence ID" value="MQY50900.1"/>
    <property type="molecule type" value="Genomic_DNA"/>
</dbReference>
<evidence type="ECO:0000313" key="17">
    <source>
        <dbReference type="Proteomes" id="UP000480275"/>
    </source>
</evidence>
<comment type="caution">
    <text evidence="16">The sequence shown here is derived from an EMBL/GenBank/DDBJ whole genome shotgun (WGS) entry which is preliminary data.</text>
</comment>
<evidence type="ECO:0000256" key="6">
    <source>
        <dbReference type="ARBA" id="ARBA00022806"/>
    </source>
</evidence>
<keyword evidence="4 13" id="KW-0227">DNA damage</keyword>
<proteinExistence type="inferred from homology"/>
<evidence type="ECO:0000259" key="15">
    <source>
        <dbReference type="PROSITE" id="PS51194"/>
    </source>
</evidence>
<dbReference type="Pfam" id="PF03461">
    <property type="entry name" value="TRCF"/>
    <property type="match status" value="1"/>
</dbReference>
<keyword evidence="8 13" id="KW-0238">DNA-binding</keyword>
<dbReference type="Gene3D" id="3.40.50.11140">
    <property type="match status" value="1"/>
</dbReference>
<dbReference type="NCBIfam" id="TIGR00580">
    <property type="entry name" value="mfd"/>
    <property type="match status" value="1"/>
</dbReference>
<feature type="domain" description="Helicase ATP-binding" evidence="14">
    <location>
        <begin position="653"/>
        <end position="814"/>
    </location>
</feature>
<evidence type="ECO:0000256" key="9">
    <source>
        <dbReference type="ARBA" id="ARBA00023204"/>
    </source>
</evidence>
<comment type="subcellular location">
    <subcellularLocation>
        <location evidence="1 13">Cytoplasm</location>
    </subcellularLocation>
</comment>
<dbReference type="InterPro" id="IPR005118">
    <property type="entry name" value="TRCF_C"/>
</dbReference>
<evidence type="ECO:0000256" key="1">
    <source>
        <dbReference type="ARBA" id="ARBA00004496"/>
    </source>
</evidence>
<dbReference type="Proteomes" id="UP000480275">
    <property type="component" value="Unassembled WGS sequence"/>
</dbReference>
<evidence type="ECO:0000256" key="11">
    <source>
        <dbReference type="ARBA" id="ARBA00061399"/>
    </source>
</evidence>
<evidence type="ECO:0000259" key="14">
    <source>
        <dbReference type="PROSITE" id="PS51192"/>
    </source>
</evidence>
<evidence type="ECO:0000256" key="2">
    <source>
        <dbReference type="ARBA" id="ARBA00022490"/>
    </source>
</evidence>
<dbReference type="Gene3D" id="3.30.2060.10">
    <property type="entry name" value="Penicillin-binding protein 1b domain"/>
    <property type="match status" value="1"/>
</dbReference>
<accession>A0A6L5JWH2</accession>
<dbReference type="GO" id="GO:0006355">
    <property type="term" value="P:regulation of DNA-templated transcription"/>
    <property type="evidence" value="ECO:0007669"/>
    <property type="project" value="UniProtKB-UniRule"/>
</dbReference>
<reference evidence="16 17" key="1">
    <citation type="submission" date="2019-10" db="EMBL/GenBank/DDBJ databases">
        <title>Whole-genome sequence of the purple nonsulfur photosynthetic bacterium Rhodocyclus tenuis.</title>
        <authorList>
            <person name="Kyndt J.A."/>
            <person name="Meyer T.E."/>
        </authorList>
    </citation>
    <scope>NUCLEOTIDE SEQUENCE [LARGE SCALE GENOMIC DNA]</scope>
    <source>
        <strain evidence="16 17">DSM 110</strain>
    </source>
</reference>
<dbReference type="Gene3D" id="3.90.1150.50">
    <property type="entry name" value="Transcription-repair-coupling factor, D7 domain"/>
    <property type="match status" value="1"/>
</dbReference>
<dbReference type="EC" id="3.6.4.-" evidence="13"/>
<dbReference type="SMART" id="SM00982">
    <property type="entry name" value="TRCF"/>
    <property type="match status" value="1"/>
</dbReference>
<dbReference type="InterPro" id="IPR041471">
    <property type="entry name" value="UvrB_inter"/>
</dbReference>
<dbReference type="AlphaFoldDB" id="A0A6L5JWH2"/>
<evidence type="ECO:0000256" key="13">
    <source>
        <dbReference type="HAMAP-Rule" id="MF_00969"/>
    </source>
</evidence>
<dbReference type="GO" id="GO:0016787">
    <property type="term" value="F:hydrolase activity"/>
    <property type="evidence" value="ECO:0007669"/>
    <property type="project" value="UniProtKB-KW"/>
</dbReference>
<evidence type="ECO:0000313" key="16">
    <source>
        <dbReference type="EMBL" id="MQY50900.1"/>
    </source>
</evidence>
<dbReference type="GO" id="GO:0003684">
    <property type="term" value="F:damaged DNA binding"/>
    <property type="evidence" value="ECO:0007669"/>
    <property type="project" value="InterPro"/>
</dbReference>
<gene>
    <name evidence="13 16" type="primary">mfd</name>
    <name evidence="16" type="ORF">GHK24_03790</name>
</gene>
<keyword evidence="7 13" id="KW-0067">ATP-binding</keyword>
<dbReference type="SUPFAM" id="SSF143517">
    <property type="entry name" value="TRCF domain-like"/>
    <property type="match status" value="1"/>
</dbReference>
<dbReference type="FunFam" id="3.40.50.300:FF:000546">
    <property type="entry name" value="Transcription-repair-coupling factor"/>
    <property type="match status" value="1"/>
</dbReference>
<dbReference type="GO" id="GO:0005524">
    <property type="term" value="F:ATP binding"/>
    <property type="evidence" value="ECO:0007669"/>
    <property type="project" value="UniProtKB-UniRule"/>
</dbReference>
<dbReference type="PANTHER" id="PTHR47964">
    <property type="entry name" value="ATP-DEPENDENT DNA HELICASE HOMOLOG RECG, CHLOROPLASTIC"/>
    <property type="match status" value="1"/>
</dbReference>
<evidence type="ECO:0000256" key="3">
    <source>
        <dbReference type="ARBA" id="ARBA00022741"/>
    </source>
</evidence>
<keyword evidence="9 13" id="KW-0234">DNA repair</keyword>
<dbReference type="InterPro" id="IPR003711">
    <property type="entry name" value="CarD-like/TRCF_RID"/>
</dbReference>
<dbReference type="Pfam" id="PF21132">
    <property type="entry name" value="MFD_D3"/>
    <property type="match status" value="1"/>
</dbReference>
<keyword evidence="5 13" id="KW-0378">Hydrolase</keyword>
<dbReference type="FunFam" id="3.40.50.300:FF:000300">
    <property type="entry name" value="Transcription-repair-coupling factor"/>
    <property type="match status" value="1"/>
</dbReference>
<dbReference type="Pfam" id="PF02559">
    <property type="entry name" value="CarD_TRCF_RID"/>
    <property type="match status" value="1"/>
</dbReference>
<comment type="similarity">
    <text evidence="10 13">In the N-terminal section; belongs to the UvrB family.</text>
</comment>
<dbReference type="GO" id="GO:0000716">
    <property type="term" value="P:transcription-coupled nucleotide-excision repair, DNA damage recognition"/>
    <property type="evidence" value="ECO:0007669"/>
    <property type="project" value="UniProtKB-UniRule"/>
</dbReference>
<dbReference type="InterPro" id="IPR047112">
    <property type="entry name" value="RecG/Mfd"/>
</dbReference>
<dbReference type="Gene3D" id="2.40.10.170">
    <property type="match status" value="1"/>
</dbReference>
<comment type="function">
    <text evidence="13">Couples transcription and DNA repair by recognizing RNA polymerase (RNAP) stalled at DNA lesions. Mediates ATP-dependent release of RNAP and its truncated transcript from the DNA, and recruitment of nucleotide excision repair machinery to the damaged site.</text>
</comment>
<sequence length="1181" mass="129729">MATSNSSASPVSGAPANVSANAPAAAGASHLAPILAAVALDLPALPKAGERYVLPPLAGSADALAIARLAAQSPGQLLAVISASAADAQRLQEEIPWFAPGLRVRLLPDWETLPYDRLSPHHDLISERLATLYAVMRGDCDVLLAPVATAACRLAPPQHLAAHTFFLTKGEQLDAEALRAQLTLAGYAHVTQVVSPGEYSIRGGLIDLFPMGSPLPYRIDLFDDEIESIKTFDVDTQRTVYPAPEIRLLPAREFPLDERGRAGFRQRFRERFEGDPARASLYRDVSNGVAPAGIEYWLPLFFEETATLFDYLPENATLIAHGDVPQALRSFWQDAEARYALLAGDRTRPLLPPGEVFLAEEAFFVAARRHGRLSMVRGNTGSTTVPPSVAVDRRADDPLSQLRAFLTSFKGRVLLLGESAGRRETLAELLAEHGLKPAASADLAGFFASDARLALTAAPLQEGFILHAGEAADPREAIAFLTESELFAGSPARRTHRQTQRRASVENWLRDLTELKVGDPVVHEQHGIGRYQGLIYLDLGDGDTEFLELHYADGSKLYVPVAQLHLISRYSGNDPENAPLHSLGSPQWEKAKRRAALQARDTAAELLTLYAARAARQGHAFAFKASDYDAFADGFGFDETPDQAAAIAAVIEDMKSGKPMDRLVCGDVGFGKTEVALRAAFCAVAGNKQVAVLCPTTLLCEQHYRTFCDRFADWPVRIAELSRFRSAKESTQAIAELADGRLDIVIGTHKLLQKDVQFERLGLVIIDEEHRFGVRQKEALKALRAEVDVLTLTATPIPRTLGMSLEGLRDFSVIATAPEKRLAIKTFVYPFSDGILREALLREFKRGGQVYFLHNEVDTIENMRERIASLVPEARIVVGHGQMGERDLERVMRDFTQQRANLLLCTTIIETGIDNPHANTIIINRAEKFGLAQLHQLRGRVGRSHHQAYAYLLTQDEGALSKQAKQRLEAIQAMEELGSGFFLAMHDLEIRGAGEVLGENQSGEMQEVGFNLYTEMLNRAVAALKQGNEPDLTQPLGLATEINLHIPALLPDAYTPDVHERLTLYKRLANCNSSDDIDAMQEELIDRFGELPPQAQCLLATHRIRLRAKPLGVAKLDATPTQIVVQFVANPPIDPMRIINLIQKQRSYRLAGQDRLILTRASANLSDKIGAIREMFRQLGG</sequence>
<evidence type="ECO:0000256" key="12">
    <source>
        <dbReference type="ARBA" id="ARBA00070128"/>
    </source>
</evidence>
<dbReference type="InterPro" id="IPR004576">
    <property type="entry name" value="Mfd"/>
</dbReference>
<dbReference type="InterPro" id="IPR027417">
    <property type="entry name" value="P-loop_NTPase"/>
</dbReference>
<dbReference type="CDD" id="cd17991">
    <property type="entry name" value="DEXHc_TRCF"/>
    <property type="match status" value="1"/>
</dbReference>
<dbReference type="Pfam" id="PF00270">
    <property type="entry name" value="DEAD"/>
    <property type="match status" value="1"/>
</dbReference>
<keyword evidence="2 13" id="KW-0963">Cytoplasm</keyword>
<dbReference type="InterPro" id="IPR037235">
    <property type="entry name" value="TRCF-like_C_D7"/>
</dbReference>
<evidence type="ECO:0000256" key="5">
    <source>
        <dbReference type="ARBA" id="ARBA00022801"/>
    </source>
</evidence>
<dbReference type="InterPro" id="IPR048635">
    <property type="entry name" value="MFD_D3"/>
</dbReference>
<evidence type="ECO:0000256" key="8">
    <source>
        <dbReference type="ARBA" id="ARBA00023125"/>
    </source>
</evidence>
<organism evidence="16 17">
    <name type="scientific">Rhodocyclus tenuis</name>
    <name type="common">Rhodospirillum tenue</name>
    <dbReference type="NCBI Taxonomy" id="1066"/>
    <lineage>
        <taxon>Bacteria</taxon>
        <taxon>Pseudomonadati</taxon>
        <taxon>Pseudomonadota</taxon>
        <taxon>Betaproteobacteria</taxon>
        <taxon>Rhodocyclales</taxon>
        <taxon>Rhodocyclaceae</taxon>
        <taxon>Rhodocyclus</taxon>
    </lineage>
</organism>
<dbReference type="SUPFAM" id="SSF141259">
    <property type="entry name" value="CarD-like"/>
    <property type="match status" value="1"/>
</dbReference>
<dbReference type="InterPro" id="IPR014001">
    <property type="entry name" value="Helicase_ATP-bd"/>
</dbReference>
<dbReference type="SMART" id="SM00487">
    <property type="entry name" value="DEXDc"/>
    <property type="match status" value="1"/>
</dbReference>
<dbReference type="PANTHER" id="PTHR47964:SF1">
    <property type="entry name" value="ATP-DEPENDENT DNA HELICASE HOMOLOG RECG, CHLOROPLASTIC"/>
    <property type="match status" value="1"/>
</dbReference>
<dbReference type="SUPFAM" id="SSF52540">
    <property type="entry name" value="P-loop containing nucleoside triphosphate hydrolases"/>
    <property type="match status" value="4"/>
</dbReference>
<dbReference type="InterPro" id="IPR001650">
    <property type="entry name" value="Helicase_C-like"/>
</dbReference>
<dbReference type="Pfam" id="PF00271">
    <property type="entry name" value="Helicase_C"/>
    <property type="match status" value="1"/>
</dbReference>
<comment type="similarity">
    <text evidence="11 13">In the C-terminal section; belongs to the helicase family. RecG subfamily.</text>
</comment>